<accession>A0ACA9M1I0</accession>
<reference evidence="1" key="1">
    <citation type="submission" date="2021-06" db="EMBL/GenBank/DDBJ databases">
        <authorList>
            <person name="Kallberg Y."/>
            <person name="Tangrot J."/>
            <person name="Rosling A."/>
        </authorList>
    </citation>
    <scope>NUCLEOTIDE SEQUENCE</scope>
    <source>
        <strain evidence="1">CL356</strain>
    </source>
</reference>
<feature type="non-terminal residue" evidence="1">
    <location>
        <position position="1"/>
    </location>
</feature>
<dbReference type="Proteomes" id="UP000789525">
    <property type="component" value="Unassembled WGS sequence"/>
</dbReference>
<dbReference type="EMBL" id="CAJVPT010009483">
    <property type="protein sequence ID" value="CAG8562157.1"/>
    <property type="molecule type" value="Genomic_DNA"/>
</dbReference>
<name>A0ACA9M1I0_9GLOM</name>
<proteinExistence type="predicted"/>
<sequence length="384" mass="44286">YLYGGVLVLAEHEAPVILDLLRAADELCIDDLSEFIQDHLVNNPWILMPFFVLVHRFASEEIRYPKIRKCVLELLKENPSTIFDSIDYTSFSQETLLVLFKSHDFLLKPVVLWKNLVEWGTANINQLSSDSSVWESEDFRSLGTLLKPFIPFIRFVDMSTEDFSKEVKPWRHSLEHIDQGLYSSIEQNFNPSQSSEDKLPKNPYDHIDSILMTPNDAEIIAKWIDETKAQSNHTYVFDRLFRGSEHGFTPESFHRCCDDEGPTLTLLRVENTGEIIGGYNPLSWRSNVIGYSSTSRSFVFALGDKAFYYNPVVSEVEDHSKAIYQSEFYGPCFGGGESDLRLFGEHFRDESGCRCVKNSYKKKIRESEEVFCIDELEVFRVLDT</sequence>
<keyword evidence="2" id="KW-1185">Reference proteome</keyword>
<protein>
    <submittedName>
        <fullName evidence="1">9727_t:CDS:1</fullName>
    </submittedName>
</protein>
<evidence type="ECO:0000313" key="2">
    <source>
        <dbReference type="Proteomes" id="UP000789525"/>
    </source>
</evidence>
<evidence type="ECO:0000313" key="1">
    <source>
        <dbReference type="EMBL" id="CAG8562157.1"/>
    </source>
</evidence>
<comment type="caution">
    <text evidence="1">The sequence shown here is derived from an EMBL/GenBank/DDBJ whole genome shotgun (WGS) entry which is preliminary data.</text>
</comment>
<gene>
    <name evidence="1" type="ORF">ACOLOM_LOCUS5278</name>
</gene>
<organism evidence="1 2">
    <name type="scientific">Acaulospora colombiana</name>
    <dbReference type="NCBI Taxonomy" id="27376"/>
    <lineage>
        <taxon>Eukaryota</taxon>
        <taxon>Fungi</taxon>
        <taxon>Fungi incertae sedis</taxon>
        <taxon>Mucoromycota</taxon>
        <taxon>Glomeromycotina</taxon>
        <taxon>Glomeromycetes</taxon>
        <taxon>Diversisporales</taxon>
        <taxon>Acaulosporaceae</taxon>
        <taxon>Acaulospora</taxon>
    </lineage>
</organism>